<dbReference type="EMBL" id="JBHSOE010000002">
    <property type="protein sequence ID" value="MFC5654237.1"/>
    <property type="molecule type" value="Genomic_DNA"/>
</dbReference>
<organism evidence="3 4">
    <name type="scientific">Streptomyces nogalater</name>
    <dbReference type="NCBI Taxonomy" id="38314"/>
    <lineage>
        <taxon>Bacteria</taxon>
        <taxon>Bacillati</taxon>
        <taxon>Actinomycetota</taxon>
        <taxon>Actinomycetes</taxon>
        <taxon>Kitasatosporales</taxon>
        <taxon>Streptomycetaceae</taxon>
        <taxon>Streptomyces</taxon>
    </lineage>
</organism>
<dbReference type="SUPFAM" id="SSF48613">
    <property type="entry name" value="Heme oxygenase-like"/>
    <property type="match status" value="1"/>
</dbReference>
<evidence type="ECO:0000313" key="4">
    <source>
        <dbReference type="Proteomes" id="UP001596065"/>
    </source>
</evidence>
<keyword evidence="4" id="KW-1185">Reference proteome</keyword>
<dbReference type="RefSeq" id="WP_344351931.1">
    <property type="nucleotide sequence ID" value="NZ_BAAASM010000054.1"/>
</dbReference>
<protein>
    <recommendedName>
        <fullName evidence="2">Thiaminase-2/PQQC domain-containing protein</fullName>
    </recommendedName>
</protein>
<dbReference type="InterPro" id="IPR016084">
    <property type="entry name" value="Haem_Oase-like_multi-hlx"/>
</dbReference>
<evidence type="ECO:0000313" key="3">
    <source>
        <dbReference type="EMBL" id="MFC5654237.1"/>
    </source>
</evidence>
<reference evidence="4" key="1">
    <citation type="journal article" date="2019" name="Int. J. Syst. Evol. Microbiol.">
        <title>The Global Catalogue of Microorganisms (GCM) 10K type strain sequencing project: providing services to taxonomists for standard genome sequencing and annotation.</title>
        <authorList>
            <consortium name="The Broad Institute Genomics Platform"/>
            <consortium name="The Broad Institute Genome Sequencing Center for Infectious Disease"/>
            <person name="Wu L."/>
            <person name="Ma J."/>
        </authorList>
    </citation>
    <scope>NUCLEOTIDE SEQUENCE [LARGE SCALE GENOMIC DNA]</scope>
    <source>
        <strain evidence="4">KCTC 5701</strain>
    </source>
</reference>
<accession>A0ABW0W7T4</accession>
<dbReference type="Pfam" id="PF03070">
    <property type="entry name" value="TENA_THI-4"/>
    <property type="match status" value="1"/>
</dbReference>
<name>A0ABW0W7T4_STRNO</name>
<sequence>MNTVTDVLEAARLRIAGHAEPNRFLEVLEQGGMPEERLKWLAGELYHLVGSDRRSFALLASRFPVAPAGDLFLAMAQGEAQALALLGDFAAALGLTTEDLRAYEPRPLTQAYPAYLARAALFGTASDTALALLANVTDSGLTYVRVADALVARYGIEERALGHFRYFADTPQALLDQATATLADGLAGGDDPVAAVRCAGTVHALEGAFWNCLARGLGTG</sequence>
<feature type="domain" description="Thiaminase-2/PQQC" evidence="2">
    <location>
        <begin position="24"/>
        <end position="148"/>
    </location>
</feature>
<comment type="caution">
    <text evidence="3">The sequence shown here is derived from an EMBL/GenBank/DDBJ whole genome shotgun (WGS) entry which is preliminary data.</text>
</comment>
<dbReference type="InterPro" id="IPR004305">
    <property type="entry name" value="Thiaminase-2/PQQC"/>
</dbReference>
<dbReference type="Proteomes" id="UP001596065">
    <property type="component" value="Unassembled WGS sequence"/>
</dbReference>
<comment type="pathway">
    <text evidence="1">Cofactor biosynthesis; thiamine diphosphate biosynthesis.</text>
</comment>
<dbReference type="Gene3D" id="1.20.910.10">
    <property type="entry name" value="Heme oxygenase-like"/>
    <property type="match status" value="1"/>
</dbReference>
<evidence type="ECO:0000259" key="2">
    <source>
        <dbReference type="Pfam" id="PF03070"/>
    </source>
</evidence>
<proteinExistence type="predicted"/>
<evidence type="ECO:0000256" key="1">
    <source>
        <dbReference type="ARBA" id="ARBA00004948"/>
    </source>
</evidence>
<gene>
    <name evidence="3" type="ORF">ACFP3J_01845</name>
</gene>